<evidence type="ECO:0000313" key="1">
    <source>
        <dbReference type="EMBL" id="EFS92348.1"/>
    </source>
</evidence>
<reference evidence="1" key="1">
    <citation type="submission" date="2010-08" db="EMBL/GenBank/DDBJ databases">
        <authorList>
            <person name="Weinstock G."/>
            <person name="Sodergren E."/>
            <person name="Clifton S."/>
            <person name="Fulton L."/>
            <person name="Fulton B."/>
            <person name="Courtney L."/>
            <person name="Fronick C."/>
            <person name="Harrison M."/>
            <person name="Strong C."/>
            <person name="Farmer C."/>
            <person name="Delahaunty K."/>
            <person name="Markovic C."/>
            <person name="Hall O."/>
            <person name="Minx P."/>
            <person name="Tomlinson C."/>
            <person name="Mitreva M."/>
            <person name="Hou S."/>
            <person name="Chen J."/>
            <person name="Wollam A."/>
            <person name="Pepin K.H."/>
            <person name="Johnson M."/>
            <person name="Bhonagiri V."/>
            <person name="Zhang X."/>
            <person name="Suruliraj S."/>
            <person name="Warren W."/>
            <person name="Chinwalla A."/>
            <person name="Mardis E.R."/>
            <person name="Wilson R.K."/>
        </authorList>
    </citation>
    <scope>NUCLEOTIDE SEQUENCE [LARGE SCALE GENOMIC DNA]</scope>
    <source>
        <strain evidence="1">HL044PA1</strain>
    </source>
</reference>
<name>A0ABN0C513_9ACTN</name>
<organism evidence="1 2">
    <name type="scientific">Cutibacterium modestum HL044PA1</name>
    <dbReference type="NCBI Taxonomy" id="765109"/>
    <lineage>
        <taxon>Bacteria</taxon>
        <taxon>Bacillati</taxon>
        <taxon>Actinomycetota</taxon>
        <taxon>Actinomycetes</taxon>
        <taxon>Propionibacteriales</taxon>
        <taxon>Propionibacteriaceae</taxon>
        <taxon>Cutibacterium</taxon>
        <taxon>Cutibacterium modestum</taxon>
    </lineage>
</organism>
<accession>A0ABN0C513</accession>
<evidence type="ECO:0000313" key="2">
    <source>
        <dbReference type="Proteomes" id="UP000003179"/>
    </source>
</evidence>
<gene>
    <name evidence="1" type="ORF">HMPREF9607_01433</name>
</gene>
<comment type="caution">
    <text evidence="1">The sequence shown here is derived from an EMBL/GenBank/DDBJ whole genome shotgun (WGS) entry which is preliminary data.</text>
</comment>
<protein>
    <submittedName>
        <fullName evidence="1">Uncharacterized protein</fullName>
    </submittedName>
</protein>
<dbReference type="Proteomes" id="UP000003179">
    <property type="component" value="Unassembled WGS sequence"/>
</dbReference>
<keyword evidence="2" id="KW-1185">Reference proteome</keyword>
<proteinExistence type="predicted"/>
<sequence>MKIAGAPISWGVCEVPNWGYQMDAGARPHRDEANRSYRR</sequence>
<dbReference type="EMBL" id="ADZU01000024">
    <property type="protein sequence ID" value="EFS92348.1"/>
    <property type="molecule type" value="Genomic_DNA"/>
</dbReference>